<dbReference type="InterPro" id="IPR007379">
    <property type="entry name" value="Tim44-like_dom"/>
</dbReference>
<name>A0ABT9JWB6_9PROT</name>
<dbReference type="Gene3D" id="3.10.450.240">
    <property type="match status" value="1"/>
</dbReference>
<organism evidence="5 6">
    <name type="scientific">Methylophilus aquaticus</name>
    <dbReference type="NCBI Taxonomy" id="1971610"/>
    <lineage>
        <taxon>Bacteria</taxon>
        <taxon>Pseudomonadati</taxon>
        <taxon>Pseudomonadota</taxon>
        <taxon>Betaproteobacteria</taxon>
        <taxon>Nitrosomonadales</taxon>
        <taxon>Methylophilaceae</taxon>
        <taxon>Methylophilus</taxon>
    </lineage>
</organism>
<dbReference type="Pfam" id="PF04280">
    <property type="entry name" value="Tim44"/>
    <property type="match status" value="1"/>
</dbReference>
<dbReference type="SMART" id="SM00978">
    <property type="entry name" value="Tim44"/>
    <property type="match status" value="1"/>
</dbReference>
<gene>
    <name evidence="5" type="ORF">Q9291_13640</name>
</gene>
<evidence type="ECO:0000313" key="5">
    <source>
        <dbReference type="EMBL" id="MDP8568888.1"/>
    </source>
</evidence>
<comment type="caution">
    <text evidence="5">The sequence shown here is derived from an EMBL/GenBank/DDBJ whole genome shotgun (WGS) entry which is preliminary data.</text>
</comment>
<dbReference type="EMBL" id="JAVCAP010000036">
    <property type="protein sequence ID" value="MDP8568888.1"/>
    <property type="molecule type" value="Genomic_DNA"/>
</dbReference>
<accession>A0ABT9JWB6</accession>
<feature type="compositionally biased region" description="Polar residues" evidence="1">
    <location>
        <begin position="33"/>
        <end position="44"/>
    </location>
</feature>
<keyword evidence="2" id="KW-0472">Membrane</keyword>
<keyword evidence="2" id="KW-1133">Transmembrane helix</keyword>
<feature type="signal peptide" evidence="3">
    <location>
        <begin position="1"/>
        <end position="24"/>
    </location>
</feature>
<dbReference type="SUPFAM" id="SSF54427">
    <property type="entry name" value="NTF2-like"/>
    <property type="match status" value="1"/>
</dbReference>
<dbReference type="PANTHER" id="PTHR41542">
    <property type="entry name" value="BLL5807 PROTEIN"/>
    <property type="match status" value="1"/>
</dbReference>
<reference evidence="6" key="1">
    <citation type="journal article" date="2019" name="Int. J. Syst. Evol. Microbiol.">
        <title>The Global Catalogue of Microorganisms (GCM) 10K type strain sequencing project: providing services to taxonomists for standard genome sequencing and annotation.</title>
        <authorList>
            <consortium name="The Broad Institute Genomics Platform"/>
            <consortium name="The Broad Institute Genome Sequencing Center for Infectious Disease"/>
            <person name="Wu L."/>
            <person name="Ma J."/>
        </authorList>
    </citation>
    <scope>NUCLEOTIDE SEQUENCE [LARGE SCALE GENOMIC DNA]</scope>
    <source>
        <strain evidence="6">VKM B-3159</strain>
    </source>
</reference>
<feature type="transmembrane region" description="Helical" evidence="2">
    <location>
        <begin position="95"/>
        <end position="112"/>
    </location>
</feature>
<dbReference type="InterPro" id="IPR032710">
    <property type="entry name" value="NTF2-like_dom_sf"/>
</dbReference>
<evidence type="ECO:0000256" key="1">
    <source>
        <dbReference type="SAM" id="MobiDB-lite"/>
    </source>
</evidence>
<feature type="transmembrane region" description="Helical" evidence="2">
    <location>
        <begin position="66"/>
        <end position="83"/>
    </location>
</feature>
<feature type="region of interest" description="Disordered" evidence="1">
    <location>
        <begin position="32"/>
        <end position="61"/>
    </location>
</feature>
<keyword evidence="3" id="KW-0732">Signal</keyword>
<feature type="domain" description="Tim44-like" evidence="4">
    <location>
        <begin position="153"/>
        <end position="284"/>
    </location>
</feature>
<proteinExistence type="predicted"/>
<evidence type="ECO:0000313" key="6">
    <source>
        <dbReference type="Proteomes" id="UP001225906"/>
    </source>
</evidence>
<evidence type="ECO:0000259" key="4">
    <source>
        <dbReference type="SMART" id="SM00978"/>
    </source>
</evidence>
<protein>
    <submittedName>
        <fullName evidence="5">Tim44-like domain-containing protein</fullName>
    </submittedName>
</protein>
<evidence type="ECO:0000256" key="2">
    <source>
        <dbReference type="SAM" id="Phobius"/>
    </source>
</evidence>
<dbReference type="PANTHER" id="PTHR41542:SF1">
    <property type="entry name" value="BLL5807 PROTEIN"/>
    <property type="match status" value="1"/>
</dbReference>
<dbReference type="RefSeq" id="WP_306390672.1">
    <property type="nucleotide sequence ID" value="NZ_JAVCAP010000036.1"/>
</dbReference>
<dbReference type="Proteomes" id="UP001225906">
    <property type="component" value="Unassembled WGS sequence"/>
</dbReference>
<sequence length="286" mass="30858">MKRFWMVWMVVLTCLSLLGSVAEAKRFGGGSSFGKNRSAPTKQMQRAPEPAPQPAAPAQPGGANRWLGPLAGLAIGAGLATLFSHGGLGDFANNLSMILMVVAGAAFLVFLVNKLRKPQPANMRYASAGSGYPPAGFRSENTYNSGITSGISTGAGTPQALTIPDDFPMEGFLRSAKAWFIRLQAANDRRDLNDVREYTTPEVYAEISLQMQERGDATQVTDVVSIDAELLEVVTEGDYTIASVRYTGQLRENDGPVEQIDEIWHLQKALQRSNAPWLLAGIQQVA</sequence>
<feature type="chain" id="PRO_5047335639" evidence="3">
    <location>
        <begin position="25"/>
        <end position="286"/>
    </location>
</feature>
<keyword evidence="6" id="KW-1185">Reference proteome</keyword>
<evidence type="ECO:0000256" key="3">
    <source>
        <dbReference type="SAM" id="SignalP"/>
    </source>
</evidence>
<keyword evidence="2" id="KW-0812">Transmembrane</keyword>